<gene>
    <name evidence="1" type="ORF">TMPK1_26750</name>
</gene>
<keyword evidence="2" id="KW-1185">Reference proteome</keyword>
<sequence>MSNSFDPKLLDPRLKAKGRRPYFFDDPAIDKLLTITMALAGELAVARERLDTVERILAQKNILTSAEIDAYRPDDAAKEERAAWRADYIARVLRILQTEYEALDQRSADTDYDDVVRDLASD</sequence>
<dbReference type="RefSeq" id="WP_420243536.1">
    <property type="nucleotide sequence ID" value="NZ_BOPV01000001.1"/>
</dbReference>
<dbReference type="Proteomes" id="UP000681075">
    <property type="component" value="Unassembled WGS sequence"/>
</dbReference>
<name>A0A8S8X8Y9_9PROT</name>
<organism evidence="1 2">
    <name type="scientific">Roseiterribacter gracilis</name>
    <dbReference type="NCBI Taxonomy" id="2812848"/>
    <lineage>
        <taxon>Bacteria</taxon>
        <taxon>Pseudomonadati</taxon>
        <taxon>Pseudomonadota</taxon>
        <taxon>Alphaproteobacteria</taxon>
        <taxon>Rhodospirillales</taxon>
        <taxon>Roseiterribacteraceae</taxon>
        <taxon>Roseiterribacter</taxon>
    </lineage>
</organism>
<evidence type="ECO:0000313" key="2">
    <source>
        <dbReference type="Proteomes" id="UP000681075"/>
    </source>
</evidence>
<dbReference type="EMBL" id="BOPV01000001">
    <property type="protein sequence ID" value="GIL40438.1"/>
    <property type="molecule type" value="Genomic_DNA"/>
</dbReference>
<proteinExistence type="predicted"/>
<protein>
    <submittedName>
        <fullName evidence="1">Uncharacterized protein</fullName>
    </submittedName>
</protein>
<dbReference type="AlphaFoldDB" id="A0A8S8X8Y9"/>
<accession>A0A8S8X8Y9</accession>
<comment type="caution">
    <text evidence="1">The sequence shown here is derived from an EMBL/GenBank/DDBJ whole genome shotgun (WGS) entry which is preliminary data.</text>
</comment>
<reference evidence="1" key="1">
    <citation type="submission" date="2021-02" db="EMBL/GenBank/DDBJ databases">
        <title>Genome sequence of Rhodospirillales sp. strain TMPK1 isolated from soil.</title>
        <authorList>
            <person name="Nakai R."/>
            <person name="Kusada H."/>
            <person name="Tamaki H."/>
        </authorList>
    </citation>
    <scope>NUCLEOTIDE SEQUENCE</scope>
    <source>
        <strain evidence="1">TMPK1</strain>
    </source>
</reference>
<evidence type="ECO:0000313" key="1">
    <source>
        <dbReference type="EMBL" id="GIL40438.1"/>
    </source>
</evidence>